<feature type="coiled-coil region" evidence="1">
    <location>
        <begin position="240"/>
        <end position="378"/>
    </location>
</feature>
<organism evidence="4 5">
    <name type="scientific">Xenopus laevis</name>
    <name type="common">African clawed frog</name>
    <dbReference type="NCBI Taxonomy" id="8355"/>
    <lineage>
        <taxon>Eukaryota</taxon>
        <taxon>Metazoa</taxon>
        <taxon>Chordata</taxon>
        <taxon>Craniata</taxon>
        <taxon>Vertebrata</taxon>
        <taxon>Euteleostomi</taxon>
        <taxon>Amphibia</taxon>
        <taxon>Batrachia</taxon>
        <taxon>Anura</taxon>
        <taxon>Pipoidea</taxon>
        <taxon>Pipidae</taxon>
        <taxon>Xenopodinae</taxon>
        <taxon>Xenopus</taxon>
        <taxon>Xenopus</taxon>
    </lineage>
</organism>
<feature type="coiled-coil region" evidence="1">
    <location>
        <begin position="423"/>
        <end position="450"/>
    </location>
</feature>
<dbReference type="GeneID" id="108718795"/>
<dbReference type="InterPro" id="IPR040119">
    <property type="entry name" value="C10orf67-like"/>
</dbReference>
<evidence type="ECO:0000313" key="5">
    <source>
        <dbReference type="RefSeq" id="XP_018122753.1"/>
    </source>
</evidence>
<dbReference type="RefSeq" id="XP_018122753.1">
    <property type="nucleotide sequence ID" value="XM_018267264.2"/>
</dbReference>
<keyword evidence="4" id="KW-1185">Reference proteome</keyword>
<dbReference type="KEGG" id="xla:108718795"/>
<gene>
    <name evidence="6" type="primary">c6h10orf67.L</name>
    <name evidence="5" type="synonym">c10orf67.L</name>
</gene>
<dbReference type="Pfam" id="PF15821">
    <property type="entry name" value="DUF4709"/>
    <property type="match status" value="1"/>
</dbReference>
<dbReference type="CTD" id="108718795"/>
<evidence type="ECO:0000313" key="4">
    <source>
        <dbReference type="Proteomes" id="UP000186698"/>
    </source>
</evidence>
<evidence type="ECO:0000256" key="2">
    <source>
        <dbReference type="SAM" id="MobiDB-lite"/>
    </source>
</evidence>
<dbReference type="InterPro" id="IPR031651">
    <property type="entry name" value="DUF4709"/>
</dbReference>
<dbReference type="AlphaFoldDB" id="A0A8J0VNJ0"/>
<evidence type="ECO:0000259" key="3">
    <source>
        <dbReference type="Pfam" id="PF15821"/>
    </source>
</evidence>
<dbReference type="Xenbase" id="XB-GENE-17341454">
    <property type="gene designation" value="c6h10orf67.L"/>
</dbReference>
<name>A0A8J0VNJ0_XENLA</name>
<accession>A0A8J0VNJ0</accession>
<dbReference type="OrthoDB" id="10027521at2759"/>
<dbReference type="AGR" id="Xenbase:XB-GENE-17341454"/>
<evidence type="ECO:0000256" key="1">
    <source>
        <dbReference type="SAM" id="Coils"/>
    </source>
</evidence>
<evidence type="ECO:0000313" key="6">
    <source>
        <dbReference type="Xenbase" id="XB-GENE-17341454"/>
    </source>
</evidence>
<dbReference type="PANTHER" id="PTHR22382">
    <property type="entry name" value="RIKEN CDNA 4921504E06 GENE"/>
    <property type="match status" value="1"/>
</dbReference>
<protein>
    <submittedName>
        <fullName evidence="5">Uncharacterized protein C10orf67, mitochondrial isoform X1</fullName>
    </submittedName>
</protein>
<dbReference type="Proteomes" id="UP000186698">
    <property type="component" value="Chromosome 6L"/>
</dbReference>
<sequence length="572" mass="66517">MVIRETEVTALHLSACLLSWRRTLETQRQRIARRSMMESSGSSAGVKCALPEDTEECFTIEMLLRPSISDQLRVGFFGTDHATQTDVSEVLELKEVTGVMQSLVKSVDDLKKDIVFQKNLLQAEYKQKIEEHAMKMYEQMNYTVQDLEEVYKKKVSTLRKSYQQQLIDSLAVIKANYEGSHSGSKVFDSGDASSAKVQALKKKLFEKDIFIQSLEGRIAELEQSDHPKQIIFEAEDDPEKKRLEEENKEMKGKIDELYENAQKLEDVLRQKEKQIRLLDLDVGSMKQKMEKDQQTIEKLSSAQEKLKIDLENEKATAEKLLNQQKDEMEKLFEAKLKEQETQFIQQKQDIEGIMRTRLKEKEKEQDRMQQEYESRILEEQRQKLKHIQEAESMKRKQQSAKTKSPPVKSSDVSRDTEMLLAQLKKLATVKEEQEKDIERLRRELDRVNRTWEKKFEILKQSFHAIKDEMFLRQSLQRQSLSLQKVSVSYMQTNESISEIPSGVGPKNSFYFPANPLPQIGTKTSPSQLTHMADSYADYQEKYMSTENELQVVSDDEEDLEEVHPLPPPPKIN</sequence>
<dbReference type="PANTHER" id="PTHR22382:SF7">
    <property type="entry name" value="RIKEN CDNA 4921504E06 GENE"/>
    <property type="match status" value="1"/>
</dbReference>
<keyword evidence="1" id="KW-0175">Coiled coil</keyword>
<reference evidence="5" key="1">
    <citation type="submission" date="2025-08" db="UniProtKB">
        <authorList>
            <consortium name="RefSeq"/>
        </authorList>
    </citation>
    <scope>IDENTIFICATION</scope>
    <source>
        <strain evidence="5">J_2021</strain>
        <tissue evidence="5">Erythrocytes</tissue>
    </source>
</reference>
<feature type="region of interest" description="Disordered" evidence="2">
    <location>
        <begin position="550"/>
        <end position="572"/>
    </location>
</feature>
<feature type="domain" description="DUF4709" evidence="3">
    <location>
        <begin position="65"/>
        <end position="174"/>
    </location>
</feature>
<proteinExistence type="predicted"/>
<feature type="region of interest" description="Disordered" evidence="2">
    <location>
        <begin position="389"/>
        <end position="415"/>
    </location>
</feature>